<dbReference type="EMBL" id="CZBY01000003">
    <property type="protein sequence ID" value="CUQ82997.1"/>
    <property type="molecule type" value="Genomic_DNA"/>
</dbReference>
<dbReference type="CDD" id="cd00060">
    <property type="entry name" value="FHA"/>
    <property type="match status" value="1"/>
</dbReference>
<keyword evidence="1" id="KW-0677">Repeat</keyword>
<evidence type="ECO:0000259" key="5">
    <source>
        <dbReference type="PROSITE" id="PS50006"/>
    </source>
</evidence>
<evidence type="ECO:0000256" key="1">
    <source>
        <dbReference type="ARBA" id="ARBA00022737"/>
    </source>
</evidence>
<feature type="binding site" evidence="4">
    <location>
        <begin position="1027"/>
        <end position="1034"/>
    </location>
    <ligand>
        <name>ATP</name>
        <dbReference type="ChEBI" id="CHEBI:30616"/>
    </ligand>
</feature>
<dbReference type="InterPro" id="IPR008984">
    <property type="entry name" value="SMAD_FHA_dom_sf"/>
</dbReference>
<dbReference type="InterPro" id="IPR002543">
    <property type="entry name" value="FtsK_dom"/>
</dbReference>
<evidence type="ECO:0000256" key="3">
    <source>
        <dbReference type="ARBA" id="ARBA00022840"/>
    </source>
</evidence>
<protein>
    <submittedName>
        <fullName evidence="7">DNA translocase FtsK</fullName>
    </submittedName>
</protein>
<dbReference type="GO" id="GO:0005524">
    <property type="term" value="F:ATP binding"/>
    <property type="evidence" value="ECO:0007669"/>
    <property type="project" value="UniProtKB-UniRule"/>
</dbReference>
<evidence type="ECO:0000256" key="2">
    <source>
        <dbReference type="ARBA" id="ARBA00022741"/>
    </source>
</evidence>
<dbReference type="PROSITE" id="PS50901">
    <property type="entry name" value="FTSK"/>
    <property type="match status" value="2"/>
</dbReference>
<dbReference type="PROSITE" id="PS50006">
    <property type="entry name" value="FHA_DOMAIN"/>
    <property type="match status" value="1"/>
</dbReference>
<sequence length="1513" mass="168945">MAVTVVLMRKDELFRYRLEEGHSVTFGSHKKDNVYVEGFSQSQIAIRYLPSGITLNAVKAYNCEMTDVPLDSMIILDKNERTILYISSFSDRSEKKIRLEYGSVLKFGRTGDNDIMLKFPFVSSLHFILRYEDGVVRVEDTENANGLYLNGKRIKKAKMKSGDVLSILSISILLINGELYFENTGNKISIDYARIESKNRFSAEHARDGMKYKRSPRMQQKLPSEDIILAAPPASHRKYEKSRGVIASLFGSGAMFGASMLTGSMSPALLAARAASLVMPISSAASSGSNDKKRKKSLEQYETIRHEKYGAYIDEQKARIEAIARIQREILTEENPDPEICIENVAHLNRSLWERMPSDRDYLDVRVGMGYEKLCVNVKSRTDSNGFQLESDEVRELTDKIIEETRIVDNVPARISFVRNNTIGITGNRGKTINLIRNMLISLTSQHCFSDVKIVGFFDEEEREIWESLRWLPHIWNEDGEYRYLAYNVRNMHEICDVLSDVMKVRKDRESGYCTSKPIIAKPYYIVLFGSKKMADSEPFVKELLESGASAGFTSLFLFDDIYSLPNECKFIIDLDNGPYAYAKNESNNKFYFTPDLPVSTEKFDEYARSISAVELDILASEAGIPDSVTFLEGYGVKKVEELNVSDRWKTSQPYNTLAAPIGAMAGSKVFSLDIHDKHHGPHGLVAGTTGSGKSELLQTWILSMCVCYHPHEVTFVIIDYKGGGMANLLEPLPHVVGKITNIGSDITRSLLSLKSESIRRQKIFEKVGANHIDKYQKMYREGKVSEPMPHLIIVSDEFAELKKAEPDFMAGLVSVARVGRSLGIHLVLATQKPGGVVDDQISSNTNFRLCMKVQTVADSREMLKRPDAAMITKSGRTYVRVGEDELFDVFQAFWSGAPYYDKAKISARHVNEVRIIDDSGRRIKTTDDSFASAKSDTDQLQALIAYICSEAVKNGISKPASPWKPELPEKISLGAMLTESTFDGNRWGETSDGLRTPIGIYDIPSKQEQDIQYIDLAEEGHLGIYGTSGTGKTTLLKTIICSYCLNYSPADVNIYILDCGGWSMGRLLCLPHVGGVALDSEEEKFEKFPKMISDELSRRKSLFAKNSVGTLTAYRKNVADDIPAVIIAIDNIVPMFDLYPDMEPFLVTLAREGASFGIYLIYTANSTSGVRYKVQQNIKNAIAFELTDKGDYSTLVGKIDGLPLPHNPGRAFFKGNPPVTFQSALYSSGSTEAEMNASLLEIAKTMAEKWNGPLPRPIPVMPDTVTADNLKNEYNNRYLIPVGIDNSSLVTAFADMTDNYCMLITGTIGSGKSKMLSAIAKMTAEKHENSEIFVFDGLSESLSGLKQTAKEYCVCNDDEKVSGQLAYIISELNNRLKAQKEARAADEGSFDAKKFISEYNIIFIVIDDLKEFVESVSDNNKSRMERICRLATDFGVIVTAAGRMADIAKFNEIETLTRLIVSYQNGIAMNGTPAQHTYFSNDLKYNERDSEAGEGFGYLFSSGKCRKIKLIV</sequence>
<keyword evidence="2 4" id="KW-0547">Nucleotide-binding</keyword>
<feature type="domain" description="FtsK" evidence="6">
    <location>
        <begin position="667"/>
        <end position="861"/>
    </location>
</feature>
<dbReference type="CDD" id="cd01127">
    <property type="entry name" value="TrwB_TraG_TraD_VirD4"/>
    <property type="match status" value="1"/>
</dbReference>
<reference evidence="7 8" key="1">
    <citation type="submission" date="2015-09" db="EMBL/GenBank/DDBJ databases">
        <authorList>
            <consortium name="Pathogen Informatics"/>
        </authorList>
    </citation>
    <scope>NUCLEOTIDE SEQUENCE [LARGE SCALE GENOMIC DNA]</scope>
    <source>
        <strain evidence="7 8">2789STDY5834928</strain>
    </source>
</reference>
<dbReference type="InterPro" id="IPR003593">
    <property type="entry name" value="AAA+_ATPase"/>
</dbReference>
<evidence type="ECO:0000313" key="8">
    <source>
        <dbReference type="Proteomes" id="UP000095662"/>
    </source>
</evidence>
<dbReference type="InterPro" id="IPR050206">
    <property type="entry name" value="FtsK/SpoIIIE/SftA"/>
</dbReference>
<dbReference type="NCBIfam" id="TIGR03928">
    <property type="entry name" value="T7_EssCb_Firm"/>
    <property type="match status" value="1"/>
</dbReference>
<dbReference type="SMART" id="SM00240">
    <property type="entry name" value="FHA"/>
    <property type="match status" value="1"/>
</dbReference>
<dbReference type="Gene3D" id="2.60.200.20">
    <property type="match status" value="1"/>
</dbReference>
<dbReference type="InterPro" id="IPR000253">
    <property type="entry name" value="FHA_dom"/>
</dbReference>
<dbReference type="SUPFAM" id="SSF49879">
    <property type="entry name" value="SMAD/FHA domain"/>
    <property type="match status" value="1"/>
</dbReference>
<organism evidence="7 8">
    <name type="scientific">[Eubacterium] siraeum</name>
    <dbReference type="NCBI Taxonomy" id="39492"/>
    <lineage>
        <taxon>Bacteria</taxon>
        <taxon>Bacillati</taxon>
        <taxon>Bacillota</taxon>
        <taxon>Clostridia</taxon>
        <taxon>Eubacteriales</taxon>
        <taxon>Oscillospiraceae</taxon>
        <taxon>Oscillospiraceae incertae sedis</taxon>
    </lineage>
</organism>
<dbReference type="InterPro" id="IPR027417">
    <property type="entry name" value="P-loop_NTPase"/>
</dbReference>
<feature type="binding site" evidence="4">
    <location>
        <begin position="688"/>
        <end position="695"/>
    </location>
    <ligand>
        <name>ATP</name>
        <dbReference type="ChEBI" id="CHEBI:30616"/>
    </ligand>
</feature>
<dbReference type="PANTHER" id="PTHR22683">
    <property type="entry name" value="SPORULATION PROTEIN RELATED"/>
    <property type="match status" value="1"/>
</dbReference>
<name>A0A174ZB36_9FIRM</name>
<dbReference type="PANTHER" id="PTHR22683:SF1">
    <property type="entry name" value="TYPE VII SECRETION SYSTEM PROTEIN ESSC"/>
    <property type="match status" value="1"/>
</dbReference>
<dbReference type="STRING" id="39492.ERS852540_00608"/>
<dbReference type="Gene3D" id="3.40.50.300">
    <property type="entry name" value="P-loop containing nucleotide triphosphate hydrolases"/>
    <property type="match status" value="3"/>
</dbReference>
<dbReference type="SMART" id="SM00382">
    <property type="entry name" value="AAA"/>
    <property type="match status" value="3"/>
</dbReference>
<dbReference type="GO" id="GO:0003677">
    <property type="term" value="F:DNA binding"/>
    <property type="evidence" value="ECO:0007669"/>
    <property type="project" value="InterPro"/>
</dbReference>
<gene>
    <name evidence="7" type="primary">essC</name>
    <name evidence="7" type="ORF">ERS852540_00608</name>
</gene>
<dbReference type="InterPro" id="IPR023839">
    <property type="entry name" value="Firmicutes_EssC_C"/>
</dbReference>
<dbReference type="SUPFAM" id="SSF52540">
    <property type="entry name" value="P-loop containing nucleoside triphosphate hydrolases"/>
    <property type="match status" value="3"/>
</dbReference>
<keyword evidence="3 4" id="KW-0067">ATP-binding</keyword>
<proteinExistence type="predicted"/>
<evidence type="ECO:0000259" key="6">
    <source>
        <dbReference type="PROSITE" id="PS50901"/>
    </source>
</evidence>
<evidence type="ECO:0000256" key="4">
    <source>
        <dbReference type="PROSITE-ProRule" id="PRU00289"/>
    </source>
</evidence>
<accession>A0A174ZB36</accession>
<feature type="domain" description="FtsK" evidence="6">
    <location>
        <begin position="1009"/>
        <end position="1194"/>
    </location>
</feature>
<dbReference type="OrthoDB" id="9807790at2"/>
<feature type="domain" description="FHA" evidence="5">
    <location>
        <begin position="105"/>
        <end position="154"/>
    </location>
</feature>
<dbReference type="Pfam" id="PF00498">
    <property type="entry name" value="FHA"/>
    <property type="match status" value="1"/>
</dbReference>
<evidence type="ECO:0000313" key="7">
    <source>
        <dbReference type="EMBL" id="CUQ82997.1"/>
    </source>
</evidence>
<dbReference type="Pfam" id="PF01580">
    <property type="entry name" value="FtsK_SpoIIIE"/>
    <property type="match status" value="2"/>
</dbReference>
<dbReference type="Proteomes" id="UP000095662">
    <property type="component" value="Unassembled WGS sequence"/>
</dbReference>